<dbReference type="GO" id="GO:0006753">
    <property type="term" value="P:nucleoside phosphate metabolic process"/>
    <property type="evidence" value="ECO:0007669"/>
    <property type="project" value="TreeGrafter"/>
</dbReference>
<dbReference type="Pfam" id="PF00293">
    <property type="entry name" value="NUDIX"/>
    <property type="match status" value="1"/>
</dbReference>
<dbReference type="PANTHER" id="PTHR11839:SF18">
    <property type="entry name" value="NUDIX HYDROLASE DOMAIN-CONTAINING PROTEIN"/>
    <property type="match status" value="1"/>
</dbReference>
<dbReference type="PROSITE" id="PS00893">
    <property type="entry name" value="NUDIX_BOX"/>
    <property type="match status" value="1"/>
</dbReference>
<dbReference type="Proteomes" id="UP000198649">
    <property type="component" value="Unassembled WGS sequence"/>
</dbReference>
<dbReference type="GO" id="GO:0016787">
    <property type="term" value="F:hydrolase activity"/>
    <property type="evidence" value="ECO:0007669"/>
    <property type="project" value="UniProtKB-KW"/>
</dbReference>
<gene>
    <name evidence="4" type="ORF">SAMN05216561_111110</name>
</gene>
<evidence type="ECO:0000256" key="1">
    <source>
        <dbReference type="ARBA" id="ARBA00001946"/>
    </source>
</evidence>
<dbReference type="SUPFAM" id="SSF55811">
    <property type="entry name" value="Nudix"/>
    <property type="match status" value="1"/>
</dbReference>
<dbReference type="CDD" id="cd03424">
    <property type="entry name" value="NUDIX_ADPRase_Nudt5_UGPPase_Nudt14"/>
    <property type="match status" value="1"/>
</dbReference>
<evidence type="ECO:0000313" key="4">
    <source>
        <dbReference type="EMBL" id="SFI66536.1"/>
    </source>
</evidence>
<organism evidence="4 5">
    <name type="scientific">Nocardioides psychrotolerans</name>
    <dbReference type="NCBI Taxonomy" id="1005945"/>
    <lineage>
        <taxon>Bacteria</taxon>
        <taxon>Bacillati</taxon>
        <taxon>Actinomycetota</taxon>
        <taxon>Actinomycetes</taxon>
        <taxon>Propionibacteriales</taxon>
        <taxon>Nocardioidaceae</taxon>
        <taxon>Nocardioides</taxon>
    </lineage>
</organism>
<dbReference type="RefSeq" id="WP_218031222.1">
    <property type="nucleotide sequence ID" value="NZ_BKAF01000013.1"/>
</dbReference>
<proteinExistence type="predicted"/>
<dbReference type="Gene3D" id="3.90.79.10">
    <property type="entry name" value="Nucleoside Triphosphate Pyrophosphohydrolase"/>
    <property type="match status" value="1"/>
</dbReference>
<dbReference type="STRING" id="1005945.SAMN05216561_111110"/>
<accession>A0A1I3K271</accession>
<sequence length="179" mass="19809">MTSDGVAGWEQVGEDRPVYAGYTRVVRRRMRQADGRESDWDLVESPDSVVVLALTPARQVVAIRQFRPGPDRVMPSLPGGLIDEGESVLDAAARELLEETGYVGERWDVVTRTTPYKSTESRWVTVAHDCLRSAPQSLDEHEDIAVCLLSLAQLRDELRSGGFGTTDQAYLALDHLGLL</sequence>
<dbReference type="PROSITE" id="PS51462">
    <property type="entry name" value="NUDIX"/>
    <property type="match status" value="1"/>
</dbReference>
<dbReference type="EMBL" id="FOQG01000011">
    <property type="protein sequence ID" value="SFI66536.1"/>
    <property type="molecule type" value="Genomic_DNA"/>
</dbReference>
<keyword evidence="5" id="KW-1185">Reference proteome</keyword>
<comment type="cofactor">
    <cofactor evidence="1">
        <name>Mg(2+)</name>
        <dbReference type="ChEBI" id="CHEBI:18420"/>
    </cofactor>
</comment>
<dbReference type="InterPro" id="IPR015797">
    <property type="entry name" value="NUDIX_hydrolase-like_dom_sf"/>
</dbReference>
<keyword evidence="2" id="KW-0378">Hydrolase</keyword>
<dbReference type="PANTHER" id="PTHR11839">
    <property type="entry name" value="UDP/ADP-SUGAR PYROPHOSPHATASE"/>
    <property type="match status" value="1"/>
</dbReference>
<feature type="domain" description="Nudix hydrolase" evidence="3">
    <location>
        <begin position="44"/>
        <end position="171"/>
    </location>
</feature>
<dbReference type="InterPro" id="IPR020084">
    <property type="entry name" value="NUDIX_hydrolase_CS"/>
</dbReference>
<evidence type="ECO:0000256" key="2">
    <source>
        <dbReference type="ARBA" id="ARBA00022801"/>
    </source>
</evidence>
<protein>
    <submittedName>
        <fullName evidence="4">ADP-ribose pyrophosphatase</fullName>
    </submittedName>
</protein>
<dbReference type="AlphaFoldDB" id="A0A1I3K271"/>
<name>A0A1I3K271_9ACTN</name>
<reference evidence="4 5" key="1">
    <citation type="submission" date="2016-10" db="EMBL/GenBank/DDBJ databases">
        <authorList>
            <person name="de Groot N.N."/>
        </authorList>
    </citation>
    <scope>NUCLEOTIDE SEQUENCE [LARGE SCALE GENOMIC DNA]</scope>
    <source>
        <strain evidence="4 5">CGMCC 1.11156</strain>
    </source>
</reference>
<evidence type="ECO:0000313" key="5">
    <source>
        <dbReference type="Proteomes" id="UP000198649"/>
    </source>
</evidence>
<dbReference type="InterPro" id="IPR000086">
    <property type="entry name" value="NUDIX_hydrolase_dom"/>
</dbReference>
<evidence type="ECO:0000259" key="3">
    <source>
        <dbReference type="PROSITE" id="PS51462"/>
    </source>
</evidence>
<dbReference type="GO" id="GO:0019693">
    <property type="term" value="P:ribose phosphate metabolic process"/>
    <property type="evidence" value="ECO:0007669"/>
    <property type="project" value="TreeGrafter"/>
</dbReference>